<keyword evidence="2" id="KW-1185">Reference proteome</keyword>
<dbReference type="InterPro" id="IPR024520">
    <property type="entry name" value="DUF3558"/>
</dbReference>
<dbReference type="PROSITE" id="PS51257">
    <property type="entry name" value="PROKAR_LIPOPROTEIN"/>
    <property type="match status" value="1"/>
</dbReference>
<organism evidence="1 2">
    <name type="scientific">Nocardia donostiensis</name>
    <dbReference type="NCBI Taxonomy" id="1538463"/>
    <lineage>
        <taxon>Bacteria</taxon>
        <taxon>Bacillati</taxon>
        <taxon>Actinomycetota</taxon>
        <taxon>Actinomycetes</taxon>
        <taxon>Mycobacteriales</taxon>
        <taxon>Nocardiaceae</taxon>
        <taxon>Nocardia</taxon>
    </lineage>
</organism>
<dbReference type="EMBL" id="MUMY01000007">
    <property type="protein sequence ID" value="ONM48914.1"/>
    <property type="molecule type" value="Genomic_DNA"/>
</dbReference>
<dbReference type="OrthoDB" id="4543984at2"/>
<comment type="caution">
    <text evidence="1">The sequence shown here is derived from an EMBL/GenBank/DDBJ whole genome shotgun (WGS) entry which is preliminary data.</text>
</comment>
<sequence length="166" mass="17024">MIRLAAILITAGVVVTVCGCAEPVSPEPEPPASWDPCTLPDALLEQAGFAAASRRKDVAANTGWAGCGWSSDDAAVRVLFADGVPLAQLRAGDEVRDPADITVAGRAGLRFRTGDDDPGAACSVALPTGTEGLVRIRIDRSPGAPGERACARAERTAAVLVPALPR</sequence>
<evidence type="ECO:0008006" key="3">
    <source>
        <dbReference type="Google" id="ProtNLM"/>
    </source>
</evidence>
<dbReference type="Pfam" id="PF12079">
    <property type="entry name" value="DUF3558"/>
    <property type="match status" value="1"/>
</dbReference>
<protein>
    <recommendedName>
        <fullName evidence="3">DUF3558 domain-containing protein</fullName>
    </recommendedName>
</protein>
<reference evidence="1 2" key="1">
    <citation type="journal article" date="2016" name="Antonie Van Leeuwenhoek">
        <title>Nocardia donostiensis sp. nov., isolated from human respiratory specimens.</title>
        <authorList>
            <person name="Ercibengoa M."/>
            <person name="Bell M."/>
            <person name="Marimon J.M."/>
            <person name="Humrighouse B."/>
            <person name="Klenk H.P."/>
            <person name="Potter G."/>
            <person name="Perez-Trallero E."/>
        </authorList>
    </citation>
    <scope>NUCLEOTIDE SEQUENCE [LARGE SCALE GENOMIC DNA]</scope>
    <source>
        <strain evidence="1 2">X1655</strain>
    </source>
</reference>
<evidence type="ECO:0000313" key="1">
    <source>
        <dbReference type="EMBL" id="ONM48914.1"/>
    </source>
</evidence>
<accession>A0A1W0BJW5</accession>
<dbReference type="Proteomes" id="UP000188836">
    <property type="component" value="Unassembled WGS sequence"/>
</dbReference>
<name>A0A1W0BJW5_9NOCA</name>
<dbReference type="AlphaFoldDB" id="A0A1W0BJW5"/>
<evidence type="ECO:0000313" key="2">
    <source>
        <dbReference type="Proteomes" id="UP000188836"/>
    </source>
</evidence>
<dbReference type="STRING" id="1538463.B0T36_09365"/>
<dbReference type="RefSeq" id="WP_077116394.1">
    <property type="nucleotide sequence ID" value="NZ_LOKT01000005.1"/>
</dbReference>
<proteinExistence type="predicted"/>
<gene>
    <name evidence="1" type="ORF">B0T46_10675</name>
</gene>